<reference evidence="1" key="1">
    <citation type="submission" date="2022-04" db="EMBL/GenBank/DDBJ databases">
        <title>Complete genome of Bacillus.</title>
        <authorList>
            <person name="Kong X."/>
            <person name="Hou M."/>
        </authorList>
    </citation>
    <scope>NUCLEOTIDE SEQUENCE</scope>
    <source>
        <strain evidence="1">A78.1</strain>
    </source>
</reference>
<proteinExistence type="predicted"/>
<gene>
    <name evidence="1" type="ORF">M0696_13035</name>
</gene>
<accession>A0ACD3ZVC2</accession>
<dbReference type="Proteomes" id="UP000830837">
    <property type="component" value="Chromosome"/>
</dbReference>
<evidence type="ECO:0000313" key="2">
    <source>
        <dbReference type="Proteomes" id="UP000830837"/>
    </source>
</evidence>
<name>A0ACD3ZVC2_9BACI</name>
<evidence type="ECO:0000313" key="1">
    <source>
        <dbReference type="EMBL" id="UPV77786.1"/>
    </source>
</evidence>
<dbReference type="EMBL" id="CP096590">
    <property type="protein sequence ID" value="UPV77786.1"/>
    <property type="molecule type" value="Genomic_DNA"/>
</dbReference>
<keyword evidence="2" id="KW-1185">Reference proteome</keyword>
<organism evidence="1 2">
    <name type="scientific">Bacillus rugosus</name>
    <dbReference type="NCBI Taxonomy" id="2715209"/>
    <lineage>
        <taxon>Bacteria</taxon>
        <taxon>Bacillati</taxon>
        <taxon>Bacillota</taxon>
        <taxon>Bacilli</taxon>
        <taxon>Bacillales</taxon>
        <taxon>Bacillaceae</taxon>
        <taxon>Bacillus</taxon>
    </lineage>
</organism>
<sequence>MSQKNKEKFREIIDDLISGKIETGLPPQKRWIPKYVYHFTDILNAKNILSTGYIYSRKSANELEYMQVDNASQEVINHTEEKCKAYARFYFRPKTPTQFWNEGIRSAQQINSELNAHCPVPVFFLFDSYSMLTLENSQFTYGNLATKNTALYNDDVSFKEMPFSYVYHEGSFDSSLKSQIIYNRHAELIVPEKTSLKYLKMIVCRSNAEKETFINLLDAQEKEYYKSIIVVDTRNAFFNGCFTYVEDANLTSEKIVLTFNQSRGHSVFKAYLQILEESTKKRYTWEKSNYPATPLQEFNLSNLEDPNSYIVEFYLDKHLAYKGVYRKKDSLPF</sequence>
<protein>
    <submittedName>
        <fullName evidence="1">DUF4433 domain-containing protein</fullName>
    </submittedName>
</protein>